<keyword evidence="2" id="KW-1185">Reference proteome</keyword>
<evidence type="ECO:0000313" key="1">
    <source>
        <dbReference type="EMBL" id="PWA63149.1"/>
    </source>
</evidence>
<accession>A0A2U1MPG8</accession>
<organism evidence="1 2">
    <name type="scientific">Artemisia annua</name>
    <name type="common">Sweet wormwood</name>
    <dbReference type="NCBI Taxonomy" id="35608"/>
    <lineage>
        <taxon>Eukaryota</taxon>
        <taxon>Viridiplantae</taxon>
        <taxon>Streptophyta</taxon>
        <taxon>Embryophyta</taxon>
        <taxon>Tracheophyta</taxon>
        <taxon>Spermatophyta</taxon>
        <taxon>Magnoliopsida</taxon>
        <taxon>eudicotyledons</taxon>
        <taxon>Gunneridae</taxon>
        <taxon>Pentapetalae</taxon>
        <taxon>asterids</taxon>
        <taxon>campanulids</taxon>
        <taxon>Asterales</taxon>
        <taxon>Asteraceae</taxon>
        <taxon>Asteroideae</taxon>
        <taxon>Anthemideae</taxon>
        <taxon>Artemisiinae</taxon>
        <taxon>Artemisia</taxon>
    </lineage>
</organism>
<dbReference type="AlphaFoldDB" id="A0A2U1MPG8"/>
<gene>
    <name evidence="1" type="ORF">CTI12_AA356650</name>
</gene>
<reference evidence="1 2" key="1">
    <citation type="journal article" date="2018" name="Mol. Plant">
        <title>The genome of Artemisia annua provides insight into the evolution of Asteraceae family and artemisinin biosynthesis.</title>
        <authorList>
            <person name="Shen Q."/>
            <person name="Zhang L."/>
            <person name="Liao Z."/>
            <person name="Wang S."/>
            <person name="Yan T."/>
            <person name="Shi P."/>
            <person name="Liu M."/>
            <person name="Fu X."/>
            <person name="Pan Q."/>
            <person name="Wang Y."/>
            <person name="Lv Z."/>
            <person name="Lu X."/>
            <person name="Zhang F."/>
            <person name="Jiang W."/>
            <person name="Ma Y."/>
            <person name="Chen M."/>
            <person name="Hao X."/>
            <person name="Li L."/>
            <person name="Tang Y."/>
            <person name="Lv G."/>
            <person name="Zhou Y."/>
            <person name="Sun X."/>
            <person name="Brodelius P.E."/>
            <person name="Rose J.K.C."/>
            <person name="Tang K."/>
        </authorList>
    </citation>
    <scope>NUCLEOTIDE SEQUENCE [LARGE SCALE GENOMIC DNA]</scope>
    <source>
        <strain evidence="2">cv. Huhao1</strain>
        <tissue evidence="1">Leaf</tissue>
    </source>
</reference>
<name>A0A2U1MPG8_ARTAN</name>
<dbReference type="STRING" id="35608.A0A2U1MPG8"/>
<proteinExistence type="predicted"/>
<evidence type="ECO:0000313" key="2">
    <source>
        <dbReference type="Proteomes" id="UP000245207"/>
    </source>
</evidence>
<dbReference type="EMBL" id="PKPP01004702">
    <property type="protein sequence ID" value="PWA63149.1"/>
    <property type="molecule type" value="Genomic_DNA"/>
</dbReference>
<protein>
    <submittedName>
        <fullName evidence="1">1,3-beta-glucan synthase subunit FKS1-like, domain-1</fullName>
    </submittedName>
</protein>
<dbReference type="Proteomes" id="UP000245207">
    <property type="component" value="Unassembled WGS sequence"/>
</dbReference>
<dbReference type="OrthoDB" id="1434680at2759"/>
<sequence>MVVLLILAGGGGPIMSDLWALKGLTEEVNLRRWIESSDWLIIRFFLWWSQPRIYVGRGMHESQFALIK</sequence>
<comment type="caution">
    <text evidence="1">The sequence shown here is derived from an EMBL/GenBank/DDBJ whole genome shotgun (WGS) entry which is preliminary data.</text>
</comment>